<dbReference type="SUPFAM" id="SSF51735">
    <property type="entry name" value="NAD(P)-binding Rossmann-fold domains"/>
    <property type="match status" value="1"/>
</dbReference>
<protein>
    <recommendedName>
        <fullName evidence="5 8">dTDP-glucose 4,6-dehydratase</fullName>
        <ecNumber evidence="4 8">4.2.1.46</ecNumber>
    </recommendedName>
</protein>
<dbReference type="EMBL" id="BIXY01000004">
    <property type="protein sequence ID" value="GCF06896.1"/>
    <property type="molecule type" value="Genomic_DNA"/>
</dbReference>
<dbReference type="OrthoDB" id="9803061at2"/>
<dbReference type="Gene3D" id="3.40.50.720">
    <property type="entry name" value="NAD(P)-binding Rossmann-like Domain"/>
    <property type="match status" value="1"/>
</dbReference>
<keyword evidence="7 8" id="KW-0456">Lyase</keyword>
<dbReference type="AlphaFoldDB" id="A0A5A5T6T8"/>
<comment type="similarity">
    <text evidence="3 8">Belongs to the NAD(P)-dependent epimerase/dehydratase family. dTDP-glucose dehydratase subfamily.</text>
</comment>
<comment type="catalytic activity">
    <reaction evidence="1 8">
        <text>dTDP-alpha-D-glucose = dTDP-4-dehydro-6-deoxy-alpha-D-glucose + H2O</text>
        <dbReference type="Rhea" id="RHEA:17221"/>
        <dbReference type="ChEBI" id="CHEBI:15377"/>
        <dbReference type="ChEBI" id="CHEBI:57477"/>
        <dbReference type="ChEBI" id="CHEBI:57649"/>
        <dbReference type="EC" id="4.2.1.46"/>
    </reaction>
</comment>
<evidence type="ECO:0000256" key="3">
    <source>
        <dbReference type="ARBA" id="ARBA00008178"/>
    </source>
</evidence>
<dbReference type="Gene3D" id="3.90.25.10">
    <property type="entry name" value="UDP-galactose 4-epimerase, domain 1"/>
    <property type="match status" value="1"/>
</dbReference>
<dbReference type="InterPro" id="IPR036291">
    <property type="entry name" value="NAD(P)-bd_dom_sf"/>
</dbReference>
<keyword evidence="6" id="KW-0520">NAD</keyword>
<reference evidence="10 11" key="1">
    <citation type="submission" date="2019-01" db="EMBL/GenBank/DDBJ databases">
        <title>Draft genome sequence of Dictyobacter sp. Uno17.</title>
        <authorList>
            <person name="Wang C.M."/>
            <person name="Zheng Y."/>
            <person name="Sakai Y."/>
            <person name="Abe K."/>
            <person name="Yokota A."/>
            <person name="Yabe S."/>
        </authorList>
    </citation>
    <scope>NUCLEOTIDE SEQUENCE [LARGE SCALE GENOMIC DNA]</scope>
    <source>
        <strain evidence="10 11">Uno17</strain>
    </source>
</reference>
<evidence type="ECO:0000256" key="6">
    <source>
        <dbReference type="ARBA" id="ARBA00023027"/>
    </source>
</evidence>
<evidence type="ECO:0000313" key="10">
    <source>
        <dbReference type="EMBL" id="GCF06896.1"/>
    </source>
</evidence>
<comment type="caution">
    <text evidence="10">The sequence shown here is derived from an EMBL/GenBank/DDBJ whole genome shotgun (WGS) entry which is preliminary data.</text>
</comment>
<name>A0A5A5T6T8_9CHLR</name>
<comment type="cofactor">
    <cofactor evidence="2 8">
        <name>NAD(+)</name>
        <dbReference type="ChEBI" id="CHEBI:57540"/>
    </cofactor>
</comment>
<dbReference type="InterPro" id="IPR005888">
    <property type="entry name" value="dTDP_Gluc_deHydtase"/>
</dbReference>
<organism evidence="10 11">
    <name type="scientific">Dictyobacter arantiisoli</name>
    <dbReference type="NCBI Taxonomy" id="2014874"/>
    <lineage>
        <taxon>Bacteria</taxon>
        <taxon>Bacillati</taxon>
        <taxon>Chloroflexota</taxon>
        <taxon>Ktedonobacteria</taxon>
        <taxon>Ktedonobacterales</taxon>
        <taxon>Dictyobacteraceae</taxon>
        <taxon>Dictyobacter</taxon>
    </lineage>
</organism>
<evidence type="ECO:0000256" key="7">
    <source>
        <dbReference type="ARBA" id="ARBA00023239"/>
    </source>
</evidence>
<evidence type="ECO:0000256" key="1">
    <source>
        <dbReference type="ARBA" id="ARBA00001539"/>
    </source>
</evidence>
<evidence type="ECO:0000259" key="9">
    <source>
        <dbReference type="Pfam" id="PF16363"/>
    </source>
</evidence>
<feature type="domain" description="NAD(P)-binding" evidence="9">
    <location>
        <begin position="4"/>
        <end position="312"/>
    </location>
</feature>
<dbReference type="EC" id="4.2.1.46" evidence="4 8"/>
<evidence type="ECO:0000256" key="4">
    <source>
        <dbReference type="ARBA" id="ARBA00011990"/>
    </source>
</evidence>
<dbReference type="InterPro" id="IPR016040">
    <property type="entry name" value="NAD(P)-bd_dom"/>
</dbReference>
<keyword evidence="11" id="KW-1185">Reference proteome</keyword>
<dbReference type="GO" id="GO:0009225">
    <property type="term" value="P:nucleotide-sugar metabolic process"/>
    <property type="evidence" value="ECO:0007669"/>
    <property type="project" value="InterPro"/>
</dbReference>
<sequence>MRIFVTGGAGFIGSNFVHHLLNKHTSDEIIVFDTLTYAGNLANLPSLSTTARLSFIQGDICDERSVLQALAGCDAIVHFAAETHVDRSLVETQNFIATNVQGTYVLLEAARKRHLQRFLYISTDEVYGNACSPAGVSRPSLESDSLRPLSPYAASKAGADTLAFSYWASYELPVTITRCSNNYGPYQYPEKQIPLFILNALEDRPLPIYGDGQHSRDWIHVYDHCAALDLLLHHTEGQPIAGEIFNIGAHQERSTLENATTILKVLEKPGEQISFVKDRLGHVRRHAVDTEKIYQQLGWQTQIPFDEGIKQTIDWYRNNTAWLADLKQKNNEFLQKALNLGL</sequence>
<evidence type="ECO:0000313" key="11">
    <source>
        <dbReference type="Proteomes" id="UP000322530"/>
    </source>
</evidence>
<proteinExistence type="inferred from homology"/>
<dbReference type="PANTHER" id="PTHR43000">
    <property type="entry name" value="DTDP-D-GLUCOSE 4,6-DEHYDRATASE-RELATED"/>
    <property type="match status" value="1"/>
</dbReference>
<dbReference type="NCBIfam" id="TIGR01181">
    <property type="entry name" value="dTDP_gluc_dehyt"/>
    <property type="match status" value="1"/>
</dbReference>
<dbReference type="Proteomes" id="UP000322530">
    <property type="component" value="Unassembled WGS sequence"/>
</dbReference>
<gene>
    <name evidence="10" type="ORF">KDI_04600</name>
</gene>
<dbReference type="CDD" id="cd05246">
    <property type="entry name" value="dTDP_GD_SDR_e"/>
    <property type="match status" value="1"/>
</dbReference>
<evidence type="ECO:0000256" key="2">
    <source>
        <dbReference type="ARBA" id="ARBA00001911"/>
    </source>
</evidence>
<dbReference type="Pfam" id="PF16363">
    <property type="entry name" value="GDP_Man_Dehyd"/>
    <property type="match status" value="1"/>
</dbReference>
<evidence type="ECO:0000256" key="5">
    <source>
        <dbReference type="ARBA" id="ARBA00016977"/>
    </source>
</evidence>
<dbReference type="RefSeq" id="WP_149399943.1">
    <property type="nucleotide sequence ID" value="NZ_BIXY01000004.1"/>
</dbReference>
<dbReference type="GO" id="GO:0008460">
    <property type="term" value="F:dTDP-glucose 4,6-dehydratase activity"/>
    <property type="evidence" value="ECO:0007669"/>
    <property type="project" value="UniProtKB-EC"/>
</dbReference>
<accession>A0A5A5T6T8</accession>
<evidence type="ECO:0000256" key="8">
    <source>
        <dbReference type="RuleBase" id="RU004473"/>
    </source>
</evidence>